<dbReference type="Pfam" id="PF01594">
    <property type="entry name" value="AI-2E_transport"/>
    <property type="match status" value="1"/>
</dbReference>
<keyword evidence="4 6" id="KW-1133">Transmembrane helix</keyword>
<dbReference type="Proteomes" id="UP000319613">
    <property type="component" value="Unassembled WGS sequence"/>
</dbReference>
<proteinExistence type="inferred from homology"/>
<evidence type="ECO:0000256" key="4">
    <source>
        <dbReference type="ARBA" id="ARBA00022989"/>
    </source>
</evidence>
<keyword evidence="5 6" id="KW-0472">Membrane</keyword>
<feature type="transmembrane region" description="Helical" evidence="6">
    <location>
        <begin position="9"/>
        <end position="25"/>
    </location>
</feature>
<comment type="similarity">
    <text evidence="2">Belongs to the autoinducer-2 exporter (AI-2E) (TC 2.A.86) family.</text>
</comment>
<feature type="transmembrane region" description="Helical" evidence="6">
    <location>
        <begin position="269"/>
        <end position="287"/>
    </location>
</feature>
<reference evidence="7 8" key="1">
    <citation type="submission" date="2017-07" db="EMBL/GenBank/DDBJ databases">
        <title>Mechanisms for carbon and nitrogen cycling indicate functional differentiation within the Candidate Phyla Radiation.</title>
        <authorList>
            <person name="Danczak R.E."/>
            <person name="Johnston M.D."/>
            <person name="Kenah C."/>
            <person name="Slattery M."/>
            <person name="Wrighton K.C."/>
            <person name="Wilkins M.J."/>
        </authorList>
    </citation>
    <scope>NUCLEOTIDE SEQUENCE [LARGE SCALE GENOMIC DNA]</scope>
    <source>
        <strain evidence="7">Gr01-1014_77</strain>
    </source>
</reference>
<evidence type="ECO:0000256" key="5">
    <source>
        <dbReference type="ARBA" id="ARBA00023136"/>
    </source>
</evidence>
<feature type="transmembrane region" description="Helical" evidence="6">
    <location>
        <begin position="299"/>
        <end position="328"/>
    </location>
</feature>
<evidence type="ECO:0008006" key="9">
    <source>
        <dbReference type="Google" id="ProtNLM"/>
    </source>
</evidence>
<feature type="transmembrane region" description="Helical" evidence="6">
    <location>
        <begin position="59"/>
        <end position="84"/>
    </location>
</feature>
<dbReference type="EMBL" id="VMFF01000071">
    <property type="protein sequence ID" value="TSC65071.1"/>
    <property type="molecule type" value="Genomic_DNA"/>
</dbReference>
<evidence type="ECO:0000256" key="2">
    <source>
        <dbReference type="ARBA" id="ARBA00009773"/>
    </source>
</evidence>
<comment type="subcellular location">
    <subcellularLocation>
        <location evidence="1">Membrane</location>
        <topology evidence="1">Multi-pass membrane protein</topology>
    </subcellularLocation>
</comment>
<dbReference type="AlphaFoldDB" id="A0A554J9N8"/>
<accession>A0A554J9N8</accession>
<sequence length="338" mass="37040">MENTRVQTWFYIFLLGVAILLNLYIFKAFFMILMLAIILGVVFKPLYRKVLKQTKQEVVASLITTFAVFLIVILPLTFIGYEIFVESRSLYLSLVSDGSSNTIVSGVINLFRGHLDQAGLSVDLNGYLKQGAEYLFNHFGQIFSSVFGLIFSFVLVIFTLFYVLKDGQKLKQLLSSISPLPQNVDSELIAKMEGAINSVIRGQFVIAILQSIVAMIGFAIFGVPNPVLWGSLVIVAAFIPTVGTGLVMIPAVLFLYFTGETALAIGMTIWAFFAVSLIDNVLGPILINRGLKIHPFLVLLSVLGGISVFGPAGVLMGPMILALLFALIDARGILDKRE</sequence>
<feature type="transmembrane region" description="Helical" evidence="6">
    <location>
        <begin position="204"/>
        <end position="223"/>
    </location>
</feature>
<dbReference type="GO" id="GO:0016020">
    <property type="term" value="C:membrane"/>
    <property type="evidence" value="ECO:0007669"/>
    <property type="project" value="UniProtKB-SubCell"/>
</dbReference>
<comment type="caution">
    <text evidence="7">The sequence shown here is derived from an EMBL/GenBank/DDBJ whole genome shotgun (WGS) entry which is preliminary data.</text>
</comment>
<feature type="transmembrane region" description="Helical" evidence="6">
    <location>
        <begin position="229"/>
        <end position="257"/>
    </location>
</feature>
<evidence type="ECO:0000256" key="1">
    <source>
        <dbReference type="ARBA" id="ARBA00004141"/>
    </source>
</evidence>
<evidence type="ECO:0000256" key="3">
    <source>
        <dbReference type="ARBA" id="ARBA00022692"/>
    </source>
</evidence>
<feature type="transmembrane region" description="Helical" evidence="6">
    <location>
        <begin position="142"/>
        <end position="164"/>
    </location>
</feature>
<dbReference type="PANTHER" id="PTHR21716:SF4">
    <property type="entry name" value="TRANSMEMBRANE PROTEIN 245"/>
    <property type="match status" value="1"/>
</dbReference>
<feature type="transmembrane region" description="Helical" evidence="6">
    <location>
        <begin position="31"/>
        <end position="47"/>
    </location>
</feature>
<protein>
    <recommendedName>
        <fullName evidence="9">Permease</fullName>
    </recommendedName>
</protein>
<evidence type="ECO:0000313" key="8">
    <source>
        <dbReference type="Proteomes" id="UP000319613"/>
    </source>
</evidence>
<dbReference type="InterPro" id="IPR002549">
    <property type="entry name" value="AI-2E-like"/>
</dbReference>
<organism evidence="7 8">
    <name type="scientific">Candidatus Doudnabacteria bacterium Gr01-1014_77</name>
    <dbReference type="NCBI Taxonomy" id="2017133"/>
    <lineage>
        <taxon>Bacteria</taxon>
        <taxon>Candidatus Doudnaibacteriota</taxon>
    </lineage>
</organism>
<dbReference type="PANTHER" id="PTHR21716">
    <property type="entry name" value="TRANSMEMBRANE PROTEIN"/>
    <property type="match status" value="1"/>
</dbReference>
<keyword evidence="3 6" id="KW-0812">Transmembrane</keyword>
<evidence type="ECO:0000256" key="6">
    <source>
        <dbReference type="SAM" id="Phobius"/>
    </source>
</evidence>
<evidence type="ECO:0000313" key="7">
    <source>
        <dbReference type="EMBL" id="TSC65071.1"/>
    </source>
</evidence>
<gene>
    <name evidence="7" type="ORF">G01um101477_631</name>
</gene>
<name>A0A554J9N8_9BACT</name>